<dbReference type="EMBL" id="UINC01001705">
    <property type="protein sequence ID" value="SUZ86964.1"/>
    <property type="molecule type" value="Genomic_DNA"/>
</dbReference>
<dbReference type="InterPro" id="IPR036511">
    <property type="entry name" value="TGT-like_sf"/>
</dbReference>
<accession>A0A381R6Y5</accession>
<keyword evidence="3" id="KW-0819">tRNA processing</keyword>
<sequence length="381" mass="42420">MFDFTLHATDGAARTGTFTTPHGNVETPAFMPVGTNGSVKGVSPEEIEATGTSMILANTYHLYLRPGHELVRELGGVHEFMRWDGPILTDSGGYQVFSLSASNKIRDDGVVFQSHIDGSSHLFTPEGVMDIQRALGADVVMAFDQCPPGGVTHEEAEAANRRTLDWLSRCRDRFHASEDDEGGGEQSLFPVLQGNIYSDLRLQHLRAFLDLGDWDGMGVGGLSVGEGKDDMWRVLEDLHSEIPEGLPRYLMGVGYPDDLLESVARGYDMFDCVAPTRNARHGTAWTSVEGQVNLKAARFIRDRKPIDPECDCYACRGYDRAYIRHLCVSSELFGARLVSIHNIRFLVRLAEESRERIVNGTFQSWSRDWLERYRGSKEAGI</sequence>
<name>A0A381R6Y5_9ZZZZ</name>
<dbReference type="SUPFAM" id="SSF51713">
    <property type="entry name" value="tRNA-guanine transglycosylase"/>
    <property type="match status" value="1"/>
</dbReference>
<evidence type="ECO:0000256" key="2">
    <source>
        <dbReference type="ARBA" id="ARBA00022679"/>
    </source>
</evidence>
<dbReference type="GO" id="GO:0008616">
    <property type="term" value="P:tRNA queuosine(34) biosynthetic process"/>
    <property type="evidence" value="ECO:0007669"/>
    <property type="project" value="TreeGrafter"/>
</dbReference>
<dbReference type="PANTHER" id="PTHR46499">
    <property type="entry name" value="QUEUINE TRNA-RIBOSYLTRANSFERASE"/>
    <property type="match status" value="1"/>
</dbReference>
<keyword evidence="1" id="KW-0328">Glycosyltransferase</keyword>
<keyword evidence="2" id="KW-0808">Transferase</keyword>
<dbReference type="InterPro" id="IPR050076">
    <property type="entry name" value="ArchSynthase1/Queuine_TRR"/>
</dbReference>
<dbReference type="Gene3D" id="3.20.20.105">
    <property type="entry name" value="Queuine tRNA-ribosyltransferase-like"/>
    <property type="match status" value="1"/>
</dbReference>
<dbReference type="GO" id="GO:0008479">
    <property type="term" value="F:tRNA-guanosine(34) queuine transglycosylase activity"/>
    <property type="evidence" value="ECO:0007669"/>
    <property type="project" value="InterPro"/>
</dbReference>
<dbReference type="InterPro" id="IPR002616">
    <property type="entry name" value="tRNA_ribo_trans-like"/>
</dbReference>
<gene>
    <name evidence="5" type="ORF">METZ01_LOCUS39818</name>
</gene>
<dbReference type="HAMAP" id="MF_00168">
    <property type="entry name" value="Q_tRNA_Tgt"/>
    <property type="match status" value="1"/>
</dbReference>
<organism evidence="5">
    <name type="scientific">marine metagenome</name>
    <dbReference type="NCBI Taxonomy" id="408172"/>
    <lineage>
        <taxon>unclassified sequences</taxon>
        <taxon>metagenomes</taxon>
        <taxon>ecological metagenomes</taxon>
    </lineage>
</organism>
<dbReference type="NCBIfam" id="TIGR00430">
    <property type="entry name" value="Q_tRNA_tgt"/>
    <property type="match status" value="1"/>
</dbReference>
<reference evidence="5" key="1">
    <citation type="submission" date="2018-05" db="EMBL/GenBank/DDBJ databases">
        <authorList>
            <person name="Lanie J.A."/>
            <person name="Ng W.-L."/>
            <person name="Kazmierczak K.M."/>
            <person name="Andrzejewski T.M."/>
            <person name="Davidsen T.M."/>
            <person name="Wayne K.J."/>
            <person name="Tettelin H."/>
            <person name="Glass J.I."/>
            <person name="Rusch D."/>
            <person name="Podicherti R."/>
            <person name="Tsui H.-C.T."/>
            <person name="Winkler M.E."/>
        </authorList>
    </citation>
    <scope>NUCLEOTIDE SEQUENCE</scope>
</reference>
<dbReference type="InterPro" id="IPR004803">
    <property type="entry name" value="TGT"/>
</dbReference>
<dbReference type="NCBIfam" id="TIGR00449">
    <property type="entry name" value="tgt_general"/>
    <property type="match status" value="1"/>
</dbReference>
<evidence type="ECO:0000256" key="3">
    <source>
        <dbReference type="ARBA" id="ARBA00022694"/>
    </source>
</evidence>
<dbReference type="GO" id="GO:0005829">
    <property type="term" value="C:cytosol"/>
    <property type="evidence" value="ECO:0007669"/>
    <property type="project" value="TreeGrafter"/>
</dbReference>
<proteinExistence type="inferred from homology"/>
<dbReference type="PANTHER" id="PTHR46499:SF1">
    <property type="entry name" value="QUEUINE TRNA-RIBOSYLTRANSFERASE"/>
    <property type="match status" value="1"/>
</dbReference>
<protein>
    <recommendedName>
        <fullName evidence="4">tRNA-guanine(15) transglycosylase-like domain-containing protein</fullName>
    </recommendedName>
</protein>
<evidence type="ECO:0000259" key="4">
    <source>
        <dbReference type="Pfam" id="PF01702"/>
    </source>
</evidence>
<evidence type="ECO:0000313" key="5">
    <source>
        <dbReference type="EMBL" id="SUZ86964.1"/>
    </source>
</evidence>
<dbReference type="Pfam" id="PF01702">
    <property type="entry name" value="TGT"/>
    <property type="match status" value="1"/>
</dbReference>
<dbReference type="AlphaFoldDB" id="A0A381R6Y5"/>
<evidence type="ECO:0000256" key="1">
    <source>
        <dbReference type="ARBA" id="ARBA00022676"/>
    </source>
</evidence>
<feature type="domain" description="tRNA-guanine(15) transglycosylase-like" evidence="4">
    <location>
        <begin position="12"/>
        <end position="373"/>
    </location>
</feature>